<evidence type="ECO:0008006" key="2">
    <source>
        <dbReference type="Google" id="ProtNLM"/>
    </source>
</evidence>
<accession>A0A382W3A2</accession>
<dbReference type="EMBL" id="UINC01156717">
    <property type="protein sequence ID" value="SVD53292.1"/>
    <property type="molecule type" value="Genomic_DNA"/>
</dbReference>
<name>A0A382W3A2_9ZZZZ</name>
<proteinExistence type="predicted"/>
<gene>
    <name evidence="1" type="ORF">METZ01_LOCUS406146</name>
</gene>
<sequence>MKINLSILGRLWTFDLAKQLQKRGYLNKLITSYPKFMIRKWNIPSNKVVSKLHLELITRIDNKTLKYYRDRHPFTHQSLARYAAKYMHECDIHIGWSGGSLEAIIKAKQLGKIFILERGATHYNDQ</sequence>
<feature type="non-terminal residue" evidence="1">
    <location>
        <position position="126"/>
    </location>
</feature>
<evidence type="ECO:0000313" key="1">
    <source>
        <dbReference type="EMBL" id="SVD53292.1"/>
    </source>
</evidence>
<reference evidence="1" key="1">
    <citation type="submission" date="2018-05" db="EMBL/GenBank/DDBJ databases">
        <authorList>
            <person name="Lanie J.A."/>
            <person name="Ng W.-L."/>
            <person name="Kazmierczak K.M."/>
            <person name="Andrzejewski T.M."/>
            <person name="Davidsen T.M."/>
            <person name="Wayne K.J."/>
            <person name="Tettelin H."/>
            <person name="Glass J.I."/>
            <person name="Rusch D."/>
            <person name="Podicherti R."/>
            <person name="Tsui H.-C.T."/>
            <person name="Winkler M.E."/>
        </authorList>
    </citation>
    <scope>NUCLEOTIDE SEQUENCE</scope>
</reference>
<protein>
    <recommendedName>
        <fullName evidence="2">Glycosyltransferase subfamily 4-like N-terminal domain-containing protein</fullName>
    </recommendedName>
</protein>
<organism evidence="1">
    <name type="scientific">marine metagenome</name>
    <dbReference type="NCBI Taxonomy" id="408172"/>
    <lineage>
        <taxon>unclassified sequences</taxon>
        <taxon>metagenomes</taxon>
        <taxon>ecological metagenomes</taxon>
    </lineage>
</organism>
<dbReference type="AlphaFoldDB" id="A0A382W3A2"/>